<dbReference type="Proteomes" id="UP000656987">
    <property type="component" value="Segment"/>
</dbReference>
<gene>
    <name evidence="4" type="ORF">EVB52_062</name>
</gene>
<dbReference type="InterPro" id="IPR027417">
    <property type="entry name" value="P-loop_NTPase"/>
</dbReference>
<dbReference type="InterPro" id="IPR050534">
    <property type="entry name" value="Coronavir_polyprotein_1ab"/>
</dbReference>
<dbReference type="Pfam" id="PF13538">
    <property type="entry name" value="UvrD_C_2"/>
    <property type="match status" value="1"/>
</dbReference>
<keyword evidence="4" id="KW-0347">Helicase</keyword>
<dbReference type="EMBL" id="MN988483">
    <property type="protein sequence ID" value="QIG67763.1"/>
    <property type="molecule type" value="Genomic_DNA"/>
</dbReference>
<dbReference type="InterPro" id="IPR027785">
    <property type="entry name" value="UvrD-like_helicase_C"/>
</dbReference>
<feature type="domain" description="UvrD-like helicase C-terminal" evidence="3">
    <location>
        <begin position="374"/>
        <end position="421"/>
    </location>
</feature>
<dbReference type="GO" id="GO:0003678">
    <property type="term" value="F:DNA helicase activity"/>
    <property type="evidence" value="ECO:0007669"/>
    <property type="project" value="UniProtKB-EC"/>
</dbReference>
<protein>
    <submittedName>
        <fullName evidence="4">ATP-dependent DNA helicase protein</fullName>
        <ecNumber evidence="4">3.6.4.12</ecNumber>
    </submittedName>
</protein>
<reference evidence="4" key="1">
    <citation type="submission" date="2020-01" db="EMBL/GenBank/DDBJ databases">
        <title>Patterns of diversity and host range of bacteriophage communities associated with bean-nodulatin bacteria.</title>
        <authorList>
            <person name="Vann Cauwenberghe J."/>
            <person name="Santamaria R.I."/>
            <person name="Bustos P."/>
            <person name="Juarez S."/>
            <person name="Gonzalez V."/>
        </authorList>
    </citation>
    <scope>NUCLEOTIDE SEQUENCE</scope>
</reference>
<keyword evidence="1" id="KW-0547">Nucleotide-binding</keyword>
<organism evidence="4 5">
    <name type="scientific">Rhizobium phage RHph_Y38</name>
    <dbReference type="NCBI Taxonomy" id="2509781"/>
    <lineage>
        <taxon>Viruses</taxon>
        <taxon>Duplodnaviria</taxon>
        <taxon>Heunggongvirae</taxon>
        <taxon>Uroviricota</taxon>
        <taxon>Caudoviricetes</taxon>
        <taxon>Schitoviridae</taxon>
        <taxon>Demetervirinae</taxon>
        <taxon>Acanvirus</taxon>
        <taxon>Acanvirus Y38</taxon>
    </lineage>
</organism>
<evidence type="ECO:0000256" key="1">
    <source>
        <dbReference type="ARBA" id="ARBA00022741"/>
    </source>
</evidence>
<evidence type="ECO:0000256" key="2">
    <source>
        <dbReference type="ARBA" id="ARBA00022840"/>
    </source>
</evidence>
<keyword evidence="2" id="KW-0067">ATP-binding</keyword>
<keyword evidence="5" id="KW-1185">Reference proteome</keyword>
<dbReference type="SUPFAM" id="SSF52540">
    <property type="entry name" value="P-loop containing nucleoside triphosphate hydrolases"/>
    <property type="match status" value="1"/>
</dbReference>
<dbReference type="CDD" id="cd18809">
    <property type="entry name" value="SF1_C_RecD"/>
    <property type="match status" value="1"/>
</dbReference>
<dbReference type="GO" id="GO:0005524">
    <property type="term" value="F:ATP binding"/>
    <property type="evidence" value="ECO:0007669"/>
    <property type="project" value="UniProtKB-KW"/>
</dbReference>
<sequence length="438" mass="49835">MTDTFTPNKGQADAIDKFMGFLFEPKIGFNISGPAGTGKTATMKHFIDKTIPAYQETCKLMGIKPEFEEVVMTATTNKAAEVLSRATKYPTQTIHSFLNLKVTEDYSNGTMRLTKTTGFRVHGRKIIFVDEASMVDTSLFNFLQEGTEKCKIVFVGDMDQLSPIYEKISPAYTQGYDTVELTEQMRNNTQPALMDLCAQLRETVRTGVFKPIKLVPGVIDYIGSDDELMEGLNYLFKEPTKDHRVLAYTNARVRAYNHEIRKLRGLSEEFTLGETLIANQPFKASNGVQFSAEEEVKITRMTKQHEEIEIIPGVKFKYNVCDVSNFFGDTIRDLKIPVDMEHYYEIIKYFAREKNWTQYFNMKTLYPDLRTRDAATTHKAQGSTYESVIIDLDDISSCRDPDQAARLLYVAFSRAKERVYIRGDLAAKFGGLDGSSYY</sequence>
<keyword evidence="4" id="KW-0378">Hydrolase</keyword>
<dbReference type="Pfam" id="PF13604">
    <property type="entry name" value="AAA_30"/>
    <property type="match status" value="1"/>
</dbReference>
<dbReference type="Gene3D" id="3.40.50.300">
    <property type="entry name" value="P-loop containing nucleotide triphosphate hydrolases"/>
    <property type="match status" value="2"/>
</dbReference>
<dbReference type="PANTHER" id="PTHR43788:SF6">
    <property type="entry name" value="DNA HELICASE B"/>
    <property type="match status" value="1"/>
</dbReference>
<evidence type="ECO:0000259" key="3">
    <source>
        <dbReference type="Pfam" id="PF13538"/>
    </source>
</evidence>
<accession>A0A7S5UU50</accession>
<dbReference type="PANTHER" id="PTHR43788">
    <property type="entry name" value="DNA2/NAM7 HELICASE FAMILY MEMBER"/>
    <property type="match status" value="1"/>
</dbReference>
<proteinExistence type="predicted"/>
<evidence type="ECO:0000313" key="5">
    <source>
        <dbReference type="Proteomes" id="UP000656987"/>
    </source>
</evidence>
<dbReference type="EC" id="3.6.4.12" evidence="4"/>
<evidence type="ECO:0000313" key="4">
    <source>
        <dbReference type="EMBL" id="QIG67763.1"/>
    </source>
</evidence>
<name>A0A7S5UU50_9CAUD</name>
<dbReference type="GO" id="GO:0016787">
    <property type="term" value="F:hydrolase activity"/>
    <property type="evidence" value="ECO:0007669"/>
    <property type="project" value="UniProtKB-KW"/>
</dbReference>